<dbReference type="EMBL" id="MN444870">
    <property type="protein sequence ID" value="QGH75769.1"/>
    <property type="molecule type" value="Genomic_DNA"/>
</dbReference>
<dbReference type="GeneID" id="70081264"/>
<organism evidence="1 2">
    <name type="scientific">Gordonia phage Syleon</name>
    <dbReference type="NCBI Taxonomy" id="2653718"/>
    <lineage>
        <taxon>Viruses</taxon>
        <taxon>Duplodnaviria</taxon>
        <taxon>Heunggongvirae</taxon>
        <taxon>Uroviricota</taxon>
        <taxon>Caudoviricetes</taxon>
        <taxon>Deeyouvirinae</taxon>
        <taxon>Octobienvirus</taxon>
        <taxon>Octobienvirus syleon</taxon>
    </lineage>
</organism>
<reference evidence="1 2" key="1">
    <citation type="submission" date="2019-09" db="EMBL/GenBank/DDBJ databases">
        <authorList>
            <person name="Falcon-Lizardi N."/>
            <person name="Rios-Rosa Y."/>
            <person name="Rivera-Cruz A."/>
            <person name="Rivera-Espinal N.S."/>
            <person name="Rodriguez-Cotto F.E."/>
            <person name="Rosa-Flores A.N."/>
            <person name="Rubin M.R."/>
            <person name="Vazquez E."/>
            <person name="Molloy S.D."/>
            <person name="Garlena R.A."/>
            <person name="Russell D.A."/>
            <person name="Pope W.H."/>
            <person name="Jacobs-Sera D."/>
            <person name="Hatfull G.F."/>
        </authorList>
    </citation>
    <scope>NUCLEOTIDE SEQUENCE [LARGE SCALE GENOMIC DNA]</scope>
</reference>
<protein>
    <submittedName>
        <fullName evidence="1">Uncharacterized protein</fullName>
    </submittedName>
</protein>
<accession>A0A5Q2WGH4</accession>
<sequence>MSDQSADVWWLKQCTNSPPPGSNPELVEAISEHVDMPALIQTASERVARITGDRDPLTSETGSRMAAMFVDGFLVGIHFHLLKTGQQTTLDQVKKFLDMPYPEVVDNEGERYGYHVAVTELRETLGLKP</sequence>
<gene>
    <name evidence="1" type="primary">40</name>
    <name evidence="1" type="ORF">SEA_SYLEON_40</name>
</gene>
<proteinExistence type="predicted"/>
<dbReference type="Proteomes" id="UP000346466">
    <property type="component" value="Segment"/>
</dbReference>
<name>A0A5Q2WGH4_9CAUD</name>
<keyword evidence="2" id="KW-1185">Reference proteome</keyword>
<dbReference type="RefSeq" id="YP_010246699.1">
    <property type="nucleotide sequence ID" value="NC_060137.1"/>
</dbReference>
<evidence type="ECO:0000313" key="1">
    <source>
        <dbReference type="EMBL" id="QGH75769.1"/>
    </source>
</evidence>
<evidence type="ECO:0000313" key="2">
    <source>
        <dbReference type="Proteomes" id="UP000346466"/>
    </source>
</evidence>
<dbReference type="KEGG" id="vg:70081264"/>